<accession>A0A0N4X8C8</accession>
<protein>
    <submittedName>
        <fullName evidence="1">G protein-activated inward rectifier potassium channel 2</fullName>
    </submittedName>
</protein>
<sequence length="55" mass="6389">LWIDTDGIGHLLQHYQFGMIDCFMSGNHVDCTLFTSAICRYTQARIQYTNMTVEE</sequence>
<evidence type="ECO:0000313" key="1">
    <source>
        <dbReference type="WBParaSite" id="HPLM_0002062001-mRNA-1"/>
    </source>
</evidence>
<dbReference type="WBParaSite" id="HPLM_0002062001-mRNA-1">
    <property type="protein sequence ID" value="HPLM_0002062001-mRNA-1"/>
    <property type="gene ID" value="HPLM_0002062001"/>
</dbReference>
<name>A0A0N4X8C8_HAEPC</name>
<proteinExistence type="predicted"/>
<reference evidence="1" key="1">
    <citation type="submission" date="2017-02" db="UniProtKB">
        <authorList>
            <consortium name="WormBaseParasite"/>
        </authorList>
    </citation>
    <scope>IDENTIFICATION</scope>
</reference>
<dbReference type="AlphaFoldDB" id="A0A0N4X8C8"/>
<organism evidence="1">
    <name type="scientific">Haemonchus placei</name>
    <name type="common">Barber's pole worm</name>
    <dbReference type="NCBI Taxonomy" id="6290"/>
    <lineage>
        <taxon>Eukaryota</taxon>
        <taxon>Metazoa</taxon>
        <taxon>Ecdysozoa</taxon>
        <taxon>Nematoda</taxon>
        <taxon>Chromadorea</taxon>
        <taxon>Rhabditida</taxon>
        <taxon>Rhabditina</taxon>
        <taxon>Rhabditomorpha</taxon>
        <taxon>Strongyloidea</taxon>
        <taxon>Trichostrongylidae</taxon>
        <taxon>Haemonchus</taxon>
    </lineage>
</organism>